<dbReference type="InterPro" id="IPR036028">
    <property type="entry name" value="SH3-like_dom_sf"/>
</dbReference>
<dbReference type="PROSITE" id="PS50002">
    <property type="entry name" value="SH3"/>
    <property type="match status" value="1"/>
</dbReference>
<feature type="domain" description="PDZ" evidence="8">
    <location>
        <begin position="10"/>
        <end position="79"/>
    </location>
</feature>
<dbReference type="PROSITE" id="PS50052">
    <property type="entry name" value="GUANYLATE_KINASE_2"/>
    <property type="match status" value="1"/>
</dbReference>
<evidence type="ECO:0000259" key="8">
    <source>
        <dbReference type="PROSITE" id="PS50106"/>
    </source>
</evidence>
<dbReference type="SMART" id="SM00228">
    <property type="entry name" value="PDZ"/>
    <property type="match status" value="1"/>
</dbReference>
<dbReference type="SUPFAM" id="SSF50044">
    <property type="entry name" value="SH3-domain"/>
    <property type="match status" value="1"/>
</dbReference>
<dbReference type="EMBL" id="CAJPEX010003107">
    <property type="protein sequence ID" value="CAG0921858.1"/>
    <property type="molecule type" value="Genomic_DNA"/>
</dbReference>
<dbReference type="GO" id="GO:0098609">
    <property type="term" value="P:cell-cell adhesion"/>
    <property type="evidence" value="ECO:0007669"/>
    <property type="project" value="TreeGrafter"/>
</dbReference>
<feature type="domain" description="SH3" evidence="6">
    <location>
        <begin position="119"/>
        <end position="193"/>
    </location>
</feature>
<dbReference type="EMBL" id="OA885144">
    <property type="protein sequence ID" value="CAD7281706.1"/>
    <property type="molecule type" value="Genomic_DNA"/>
</dbReference>
<dbReference type="InterPro" id="IPR008145">
    <property type="entry name" value="GK/Ca_channel_bsu"/>
</dbReference>
<dbReference type="Pfam" id="PF00018">
    <property type="entry name" value="SH3_1"/>
    <property type="match status" value="1"/>
</dbReference>
<dbReference type="AlphaFoldDB" id="A0A7R9GGL9"/>
<dbReference type="Pfam" id="PF00625">
    <property type="entry name" value="Guanylate_kin"/>
    <property type="match status" value="1"/>
</dbReference>
<dbReference type="Proteomes" id="UP000678499">
    <property type="component" value="Unassembled WGS sequence"/>
</dbReference>
<dbReference type="GO" id="GO:0019901">
    <property type="term" value="F:protein kinase binding"/>
    <property type="evidence" value="ECO:0007669"/>
    <property type="project" value="TreeGrafter"/>
</dbReference>
<proteinExistence type="predicted"/>
<dbReference type="InterPro" id="IPR001452">
    <property type="entry name" value="SH3_domain"/>
</dbReference>
<dbReference type="Pfam" id="PF00595">
    <property type="entry name" value="PDZ"/>
    <property type="match status" value="1"/>
</dbReference>
<organism evidence="9">
    <name type="scientific">Notodromas monacha</name>
    <dbReference type="NCBI Taxonomy" id="399045"/>
    <lineage>
        <taxon>Eukaryota</taxon>
        <taxon>Metazoa</taxon>
        <taxon>Ecdysozoa</taxon>
        <taxon>Arthropoda</taxon>
        <taxon>Crustacea</taxon>
        <taxon>Oligostraca</taxon>
        <taxon>Ostracoda</taxon>
        <taxon>Podocopa</taxon>
        <taxon>Podocopida</taxon>
        <taxon>Cypridocopina</taxon>
        <taxon>Cypridoidea</taxon>
        <taxon>Cyprididae</taxon>
        <taxon>Notodromas</taxon>
    </lineage>
</organism>
<gene>
    <name evidence="9" type="ORF">NMOB1V02_LOCUS9343</name>
</gene>
<keyword evidence="10" id="KW-1185">Reference proteome</keyword>
<evidence type="ECO:0000259" key="7">
    <source>
        <dbReference type="PROSITE" id="PS50052"/>
    </source>
</evidence>
<dbReference type="GO" id="GO:0045197">
    <property type="term" value="P:establishment or maintenance of epithelial cell apical/basal polarity"/>
    <property type="evidence" value="ECO:0007669"/>
    <property type="project" value="TreeGrafter"/>
</dbReference>
<dbReference type="OrthoDB" id="78824at2759"/>
<dbReference type="InterPro" id="IPR008144">
    <property type="entry name" value="Guanylate_kin-like_dom"/>
</dbReference>
<dbReference type="SUPFAM" id="SSF52540">
    <property type="entry name" value="P-loop containing nucleoside triphosphate hydrolases"/>
    <property type="match status" value="1"/>
</dbReference>
<dbReference type="Gene3D" id="3.40.50.300">
    <property type="entry name" value="P-loop containing nucleotide triphosphate hydrolases"/>
    <property type="match status" value="1"/>
</dbReference>
<dbReference type="PROSITE" id="PS50106">
    <property type="entry name" value="PDZ"/>
    <property type="match status" value="1"/>
</dbReference>
<dbReference type="GO" id="GO:0007268">
    <property type="term" value="P:chemical synaptic transmission"/>
    <property type="evidence" value="ECO:0007669"/>
    <property type="project" value="TreeGrafter"/>
</dbReference>
<evidence type="ECO:0000313" key="9">
    <source>
        <dbReference type="EMBL" id="CAD7281706.1"/>
    </source>
</evidence>
<dbReference type="SUPFAM" id="SSF50156">
    <property type="entry name" value="PDZ domain-like"/>
    <property type="match status" value="1"/>
</dbReference>
<evidence type="ECO:0000313" key="10">
    <source>
        <dbReference type="Proteomes" id="UP000678499"/>
    </source>
</evidence>
<dbReference type="GO" id="GO:0016323">
    <property type="term" value="C:basolateral plasma membrane"/>
    <property type="evidence" value="ECO:0007669"/>
    <property type="project" value="TreeGrafter"/>
</dbReference>
<dbReference type="GO" id="GO:0097120">
    <property type="term" value="P:receptor localization to synapse"/>
    <property type="evidence" value="ECO:0007669"/>
    <property type="project" value="TreeGrafter"/>
</dbReference>
<name>A0A7R9GGL9_9CRUS</name>
<dbReference type="CDD" id="cd11861">
    <property type="entry name" value="SH3_DLG-like"/>
    <property type="match status" value="1"/>
</dbReference>
<accession>A0A7R9GGL9</accession>
<keyword evidence="2 5" id="KW-0728">SH3 domain</keyword>
<reference evidence="9" key="1">
    <citation type="submission" date="2020-11" db="EMBL/GenBank/DDBJ databases">
        <authorList>
            <person name="Tran Van P."/>
        </authorList>
    </citation>
    <scope>NUCLEOTIDE SEQUENCE</scope>
</reference>
<evidence type="ECO:0000256" key="4">
    <source>
        <dbReference type="ARBA" id="ARBA00023136"/>
    </source>
</evidence>
<dbReference type="FunFam" id="2.30.42.10:FF:000001">
    <property type="entry name" value="Disks large homolog 1 isoform 2"/>
    <property type="match status" value="1"/>
</dbReference>
<evidence type="ECO:0000256" key="1">
    <source>
        <dbReference type="ARBA" id="ARBA00004370"/>
    </source>
</evidence>
<dbReference type="Gene3D" id="2.30.30.40">
    <property type="entry name" value="SH3 Domains"/>
    <property type="match status" value="1"/>
</dbReference>
<evidence type="ECO:0000259" key="6">
    <source>
        <dbReference type="PROSITE" id="PS50002"/>
    </source>
</evidence>
<dbReference type="SMART" id="SM00326">
    <property type="entry name" value="SH3"/>
    <property type="match status" value="1"/>
</dbReference>
<dbReference type="GO" id="GO:0099072">
    <property type="term" value="P:regulation of postsynaptic membrane neurotransmitter receptor levels"/>
    <property type="evidence" value="ECO:0007669"/>
    <property type="project" value="TreeGrafter"/>
</dbReference>
<dbReference type="GO" id="GO:0098839">
    <property type="term" value="C:postsynaptic density membrane"/>
    <property type="evidence" value="ECO:0007669"/>
    <property type="project" value="TreeGrafter"/>
</dbReference>
<keyword evidence="4" id="KW-0472">Membrane</keyword>
<feature type="domain" description="Guanylate kinase-like" evidence="7">
    <location>
        <begin position="262"/>
        <end position="323"/>
    </location>
</feature>
<dbReference type="InterPro" id="IPR050614">
    <property type="entry name" value="Synaptic_Scaffolding_LAP-MAGUK"/>
</dbReference>
<dbReference type="InterPro" id="IPR036034">
    <property type="entry name" value="PDZ_sf"/>
</dbReference>
<dbReference type="PANTHER" id="PTHR23119:SF51">
    <property type="entry name" value="DISKS LARGE 1 TUMOR SUPPRESSOR PROTEIN"/>
    <property type="match status" value="1"/>
</dbReference>
<dbReference type="InterPro" id="IPR027417">
    <property type="entry name" value="P-loop_NTPase"/>
</dbReference>
<dbReference type="InterPro" id="IPR001478">
    <property type="entry name" value="PDZ"/>
</dbReference>
<dbReference type="PROSITE" id="PS00856">
    <property type="entry name" value="GUANYLATE_KINASE_1"/>
    <property type="match status" value="1"/>
</dbReference>
<dbReference type="CDD" id="cd06795">
    <property type="entry name" value="PDZ3_Dlg1-2-4-like"/>
    <property type="match status" value="1"/>
</dbReference>
<dbReference type="Gene3D" id="2.30.42.10">
    <property type="match status" value="1"/>
</dbReference>
<dbReference type="GO" id="GO:0031594">
    <property type="term" value="C:neuromuscular junction"/>
    <property type="evidence" value="ECO:0007669"/>
    <property type="project" value="TreeGrafter"/>
</dbReference>
<evidence type="ECO:0000256" key="3">
    <source>
        <dbReference type="ARBA" id="ARBA00022737"/>
    </source>
</evidence>
<sequence>MVAALREPRNVSLNKKSSGLGFNIVGGEDGEGIFISFILAGGPADASGHLRRGDQILAVNGVDLTAATHEQAALALKGATGNRVDLRVAYRPEDYNRFEARIHELREQIMSGTLKPSQKRSLFVRALFDYDPRQDDGLPSRGLPFQYGDILHVTNASDDEWWQAKRLQSSHIRNEGEPEIGIIPSKKRWERKMKARDKSVKFQGKGSNASLSTLERKKKNFSFTRKFPFMKSKDERGEECSDGESTVILATADGETGSLSLKKTGGEPSIDPALKDRINDDLISEYQDKFGSCVPHTTRPKREYEVDGRDYHFVTSALVYLAL</sequence>
<evidence type="ECO:0000256" key="5">
    <source>
        <dbReference type="PROSITE-ProRule" id="PRU00192"/>
    </source>
</evidence>
<protein>
    <submittedName>
        <fullName evidence="9">Uncharacterized protein</fullName>
    </submittedName>
</protein>
<comment type="subcellular location">
    <subcellularLocation>
        <location evidence="1">Membrane</location>
    </subcellularLocation>
</comment>
<dbReference type="GO" id="GO:0043113">
    <property type="term" value="P:receptor clustering"/>
    <property type="evidence" value="ECO:0007669"/>
    <property type="project" value="TreeGrafter"/>
</dbReference>
<dbReference type="InterPro" id="IPR020590">
    <property type="entry name" value="Guanylate_kinase_CS"/>
</dbReference>
<evidence type="ECO:0000256" key="2">
    <source>
        <dbReference type="ARBA" id="ARBA00022443"/>
    </source>
</evidence>
<keyword evidence="3" id="KW-0677">Repeat</keyword>
<dbReference type="PANTHER" id="PTHR23119">
    <property type="entry name" value="DISCS LARGE"/>
    <property type="match status" value="1"/>
</dbReference>
<dbReference type="GO" id="GO:0043005">
    <property type="term" value="C:neuron projection"/>
    <property type="evidence" value="ECO:0007669"/>
    <property type="project" value="TreeGrafter"/>
</dbReference>